<dbReference type="PANTHER" id="PTHR21666:SF270">
    <property type="entry name" value="MUREIN HYDROLASE ACTIVATOR ENVC"/>
    <property type="match status" value="1"/>
</dbReference>
<dbReference type="Proteomes" id="UP000238882">
    <property type="component" value="Unassembled WGS sequence"/>
</dbReference>
<keyword evidence="6" id="KW-1185">Reference proteome</keyword>
<dbReference type="PANTHER" id="PTHR21666">
    <property type="entry name" value="PEPTIDASE-RELATED"/>
    <property type="match status" value="1"/>
</dbReference>
<dbReference type="SMART" id="SM00089">
    <property type="entry name" value="PKD"/>
    <property type="match status" value="1"/>
</dbReference>
<gene>
    <name evidence="5" type="ORF">BTO18_11295</name>
</gene>
<evidence type="ECO:0000259" key="3">
    <source>
        <dbReference type="PROSITE" id="PS50093"/>
    </source>
</evidence>
<feature type="signal peptide" evidence="2">
    <location>
        <begin position="1"/>
        <end position="20"/>
    </location>
</feature>
<evidence type="ECO:0000256" key="2">
    <source>
        <dbReference type="SAM" id="SignalP"/>
    </source>
</evidence>
<dbReference type="NCBIfam" id="TIGR04183">
    <property type="entry name" value="Por_Secre_tail"/>
    <property type="match status" value="1"/>
</dbReference>
<evidence type="ECO:0008006" key="7">
    <source>
        <dbReference type="Google" id="ProtNLM"/>
    </source>
</evidence>
<dbReference type="CDD" id="cd00146">
    <property type="entry name" value="PKD"/>
    <property type="match status" value="1"/>
</dbReference>
<dbReference type="CDD" id="cd12797">
    <property type="entry name" value="M23_peptidase"/>
    <property type="match status" value="1"/>
</dbReference>
<dbReference type="EMBL" id="MSCN01000001">
    <property type="protein sequence ID" value="PQJ79721.1"/>
    <property type="molecule type" value="Genomic_DNA"/>
</dbReference>
<dbReference type="InterPro" id="IPR000601">
    <property type="entry name" value="PKD_dom"/>
</dbReference>
<evidence type="ECO:0000313" key="5">
    <source>
        <dbReference type="EMBL" id="PQJ79721.1"/>
    </source>
</evidence>
<dbReference type="SUPFAM" id="SSF49299">
    <property type="entry name" value="PKD domain"/>
    <property type="match status" value="1"/>
</dbReference>
<dbReference type="Gene3D" id="2.70.70.10">
    <property type="entry name" value="Glucose Permease (Domain IIA)"/>
    <property type="match status" value="1"/>
</dbReference>
<dbReference type="PROSITE" id="PS51841">
    <property type="entry name" value="LTD"/>
    <property type="match status" value="1"/>
</dbReference>
<reference evidence="5 6" key="1">
    <citation type="submission" date="2016-12" db="EMBL/GenBank/DDBJ databases">
        <title>Trade-off between light-utilization and light-protection in marine flavobacteria.</title>
        <authorList>
            <person name="Kumagai Y."/>
            <person name="Yoshizawa S."/>
            <person name="Kogure K."/>
            <person name="Iwasaki W."/>
        </authorList>
    </citation>
    <scope>NUCLEOTIDE SEQUENCE [LARGE SCALE GENOMIC DNA]</scope>
    <source>
        <strain evidence="5 6">NBRC 108759</strain>
    </source>
</reference>
<dbReference type="SUPFAM" id="SSF74853">
    <property type="entry name" value="Lamin A/C globular tail domain"/>
    <property type="match status" value="1"/>
</dbReference>
<dbReference type="InterPro" id="IPR050570">
    <property type="entry name" value="Cell_wall_metabolism_enzyme"/>
</dbReference>
<evidence type="ECO:0000313" key="6">
    <source>
        <dbReference type="Proteomes" id="UP000238882"/>
    </source>
</evidence>
<name>A0A2S7WR13_9FLAO</name>
<dbReference type="Pfam" id="PF18911">
    <property type="entry name" value="PKD_4"/>
    <property type="match status" value="1"/>
</dbReference>
<dbReference type="InterPro" id="IPR001322">
    <property type="entry name" value="Lamin_tail_dom"/>
</dbReference>
<dbReference type="InterPro" id="IPR035986">
    <property type="entry name" value="PKD_dom_sf"/>
</dbReference>
<keyword evidence="1 2" id="KW-0732">Signal</keyword>
<feature type="domain" description="PKD" evidence="3">
    <location>
        <begin position="29"/>
        <end position="84"/>
    </location>
</feature>
<dbReference type="RefSeq" id="WP_105016317.1">
    <property type="nucleotide sequence ID" value="NZ_MSCN01000001.1"/>
</dbReference>
<accession>A0A2S7WR13</accession>
<proteinExistence type="predicted"/>
<dbReference type="Pfam" id="PF18962">
    <property type="entry name" value="Por_Secre_tail"/>
    <property type="match status" value="1"/>
</dbReference>
<sequence length="690" mass="78240">MKIAFFYLLLPLTVFSQTDANVNFTASLGNADKQLFFYPNQYAKDNYTTFLWTFGDGTTSTAINPIHTYANAGTYTVSLKVNNNTPLVKTNVFTVTETGLKIKYVNDIMWPNGSAQDIHAPFTHRKKNSGVVNDFHRALDIKGELGDNIYAIADGYVVDVYTAASGAKIITMKHEMDTPMFFHGTVVSTYYSRFLHLDQQLVTVNPNLLIQKGHLIGKLGSSGTGTYYHNHFEINVGAQHRIGSSLTITADQPNANSVFFTNLIDPSVNPYLFLNNTSNDNNSLRYSLNVQNDRLIVTIKSNLLEDDFNEIAIKYNSGTTNEKELKFNLNTREGLPNSGSGTSRFDFFGEKSNTDYNTNGYNSNAEDVEIFAQNYGRDENGDIINTSGLYRIKDYYIRLEFKNYQSFNTAVGDYIVVRDIFGNKGKKEQNKLVINEINYQSATTSNFDYNKDGDEDFKDDFIEIVNYSNETINLNNYKIYDQVRFDFGMPRYTFPNINLASGKALLIFTYISTQEIANYKNNNPNLEILSVKNNASDASTLSIFDEEIKETMYLTDNNKNLIDYVSTNNFGNIGQADDTFSLVREPELTGGFVRKDDAATPGIFDDTRLSTINFKNKYKLSLYPNPAKNTLFISDDTSKSYIIYNFLGKKIKSGFIENNKVDVSKLQENIYLIRILKEDNTYFTQKIIKE</sequence>
<comment type="caution">
    <text evidence="5">The sequence shown here is derived from an EMBL/GenBank/DDBJ whole genome shotgun (WGS) entry which is preliminary data.</text>
</comment>
<feature type="chain" id="PRO_5015392295" description="PKD domain-containing protein" evidence="2">
    <location>
        <begin position="21"/>
        <end position="690"/>
    </location>
</feature>
<dbReference type="GO" id="GO:0004222">
    <property type="term" value="F:metalloendopeptidase activity"/>
    <property type="evidence" value="ECO:0007669"/>
    <property type="project" value="TreeGrafter"/>
</dbReference>
<dbReference type="InterPro" id="IPR036415">
    <property type="entry name" value="Lamin_tail_dom_sf"/>
</dbReference>
<dbReference type="OrthoDB" id="1491481at2"/>
<dbReference type="Pfam" id="PF00932">
    <property type="entry name" value="LTD"/>
    <property type="match status" value="1"/>
</dbReference>
<feature type="domain" description="LTD" evidence="4">
    <location>
        <begin position="428"/>
        <end position="569"/>
    </location>
</feature>
<protein>
    <recommendedName>
        <fullName evidence="7">PKD domain-containing protein</fullName>
    </recommendedName>
</protein>
<evidence type="ECO:0000259" key="4">
    <source>
        <dbReference type="PROSITE" id="PS51841"/>
    </source>
</evidence>
<evidence type="ECO:0000256" key="1">
    <source>
        <dbReference type="ARBA" id="ARBA00022729"/>
    </source>
</evidence>
<dbReference type="InterPro" id="IPR013783">
    <property type="entry name" value="Ig-like_fold"/>
</dbReference>
<dbReference type="PROSITE" id="PS50093">
    <property type="entry name" value="PKD"/>
    <property type="match status" value="1"/>
</dbReference>
<dbReference type="InterPro" id="IPR011055">
    <property type="entry name" value="Dup_hybrid_motif"/>
</dbReference>
<dbReference type="SUPFAM" id="SSF51261">
    <property type="entry name" value="Duplicated hybrid motif"/>
    <property type="match status" value="1"/>
</dbReference>
<dbReference type="Pfam" id="PF01551">
    <property type="entry name" value="Peptidase_M23"/>
    <property type="match status" value="1"/>
</dbReference>
<dbReference type="InterPro" id="IPR026444">
    <property type="entry name" value="Secre_tail"/>
</dbReference>
<organism evidence="5 6">
    <name type="scientific">Polaribacter porphyrae</name>
    <dbReference type="NCBI Taxonomy" id="1137780"/>
    <lineage>
        <taxon>Bacteria</taxon>
        <taxon>Pseudomonadati</taxon>
        <taxon>Bacteroidota</taxon>
        <taxon>Flavobacteriia</taxon>
        <taxon>Flavobacteriales</taxon>
        <taxon>Flavobacteriaceae</taxon>
    </lineage>
</organism>
<dbReference type="Gene3D" id="2.60.40.10">
    <property type="entry name" value="Immunoglobulins"/>
    <property type="match status" value="1"/>
</dbReference>
<dbReference type="AlphaFoldDB" id="A0A2S7WR13"/>
<dbReference type="InterPro" id="IPR016047">
    <property type="entry name" value="M23ase_b-sheet_dom"/>
</dbReference>
<dbReference type="InterPro" id="IPR022409">
    <property type="entry name" value="PKD/Chitinase_dom"/>
</dbReference>